<evidence type="ECO:0000313" key="2">
    <source>
        <dbReference type="Proteomes" id="UP000887566"/>
    </source>
</evidence>
<protein>
    <submittedName>
        <fullName evidence="3">Uncharacterized protein</fullName>
    </submittedName>
</protein>
<feature type="region of interest" description="Disordered" evidence="1">
    <location>
        <begin position="79"/>
        <end position="116"/>
    </location>
</feature>
<keyword evidence="2" id="KW-1185">Reference proteome</keyword>
<reference evidence="3" key="1">
    <citation type="submission" date="2022-11" db="UniProtKB">
        <authorList>
            <consortium name="WormBaseParasite"/>
        </authorList>
    </citation>
    <scope>IDENTIFICATION</scope>
</reference>
<accession>A0A914WLE6</accession>
<name>A0A914WLE6_9BILA</name>
<dbReference type="Proteomes" id="UP000887566">
    <property type="component" value="Unplaced"/>
</dbReference>
<dbReference type="WBParaSite" id="PSAMB.scaffold4480size14460.g24420.t1">
    <property type="protein sequence ID" value="PSAMB.scaffold4480size14460.g24420.t1"/>
    <property type="gene ID" value="PSAMB.scaffold4480size14460.g24420"/>
</dbReference>
<proteinExistence type="predicted"/>
<evidence type="ECO:0000256" key="1">
    <source>
        <dbReference type="SAM" id="MobiDB-lite"/>
    </source>
</evidence>
<organism evidence="2 3">
    <name type="scientific">Plectus sambesii</name>
    <dbReference type="NCBI Taxonomy" id="2011161"/>
    <lineage>
        <taxon>Eukaryota</taxon>
        <taxon>Metazoa</taxon>
        <taxon>Ecdysozoa</taxon>
        <taxon>Nematoda</taxon>
        <taxon>Chromadorea</taxon>
        <taxon>Plectida</taxon>
        <taxon>Plectina</taxon>
        <taxon>Plectoidea</taxon>
        <taxon>Plectidae</taxon>
        <taxon>Plectus</taxon>
    </lineage>
</organism>
<sequence>MHSVSVGKATAPVDPIAADAPPADVYFNCAAIGAPCASSPGPRSAAMSRRPQWLTELPLHPFPPTYPLCSTAEYGLLSRPPPSLPHSSSLTRAHPRGTAAPLPLGSEATNGVLASY</sequence>
<evidence type="ECO:0000313" key="3">
    <source>
        <dbReference type="WBParaSite" id="PSAMB.scaffold4480size14460.g24420.t1"/>
    </source>
</evidence>
<dbReference type="AlphaFoldDB" id="A0A914WLE6"/>